<dbReference type="RefSeq" id="WP_193428222.1">
    <property type="nucleotide sequence ID" value="NZ_CBCSIP010000370.1"/>
</dbReference>
<dbReference type="Proteomes" id="UP001516472">
    <property type="component" value="Unassembled WGS sequence"/>
</dbReference>
<comment type="caution">
    <text evidence="2">The sequence shown here is derived from an EMBL/GenBank/DDBJ whole genome shotgun (WGS) entry which is preliminary data.</text>
</comment>
<evidence type="ECO:0000313" key="3">
    <source>
        <dbReference type="Proteomes" id="UP001516472"/>
    </source>
</evidence>
<feature type="transmembrane region" description="Helical" evidence="1">
    <location>
        <begin position="6"/>
        <end position="29"/>
    </location>
</feature>
<sequence>MTEIVVGLVVFFVLTVVLGPALWSSRIWWSKADRENVRDKHGRPRKDAEDGRP</sequence>
<protein>
    <submittedName>
        <fullName evidence="2">Uncharacterized protein</fullName>
    </submittedName>
</protein>
<keyword evidence="3" id="KW-1185">Reference proteome</keyword>
<accession>A0ABR9PT16</accession>
<keyword evidence="1" id="KW-0812">Transmembrane</keyword>
<gene>
    <name evidence="2" type="ORF">G4177_22790</name>
</gene>
<dbReference type="EMBL" id="JAAIYO010000007">
    <property type="protein sequence ID" value="MBE4751004.1"/>
    <property type="molecule type" value="Genomic_DNA"/>
</dbReference>
<reference evidence="2 3" key="1">
    <citation type="submission" date="2020-02" db="EMBL/GenBank/DDBJ databases">
        <authorList>
            <person name="Babadi Z.K."/>
            <person name="Risdian C."/>
            <person name="Ebrahimipour G.H."/>
            <person name="Wink J."/>
        </authorList>
    </citation>
    <scope>NUCLEOTIDE SEQUENCE [LARGE SCALE GENOMIC DNA]</scope>
    <source>
        <strain evidence="2 3">ZKHCc1 1396</strain>
    </source>
</reference>
<evidence type="ECO:0000256" key="1">
    <source>
        <dbReference type="SAM" id="Phobius"/>
    </source>
</evidence>
<proteinExistence type="predicted"/>
<keyword evidence="1" id="KW-0472">Membrane</keyword>
<organism evidence="2 3">
    <name type="scientific">Corallococcus soli</name>
    <dbReference type="NCBI Taxonomy" id="2710757"/>
    <lineage>
        <taxon>Bacteria</taxon>
        <taxon>Pseudomonadati</taxon>
        <taxon>Myxococcota</taxon>
        <taxon>Myxococcia</taxon>
        <taxon>Myxococcales</taxon>
        <taxon>Cystobacterineae</taxon>
        <taxon>Myxococcaceae</taxon>
        <taxon>Corallococcus</taxon>
    </lineage>
</organism>
<keyword evidence="1" id="KW-1133">Transmembrane helix</keyword>
<name>A0ABR9PT16_9BACT</name>
<evidence type="ECO:0000313" key="2">
    <source>
        <dbReference type="EMBL" id="MBE4751004.1"/>
    </source>
</evidence>